<evidence type="ECO:0000256" key="3">
    <source>
        <dbReference type="ARBA" id="ARBA00009025"/>
    </source>
</evidence>
<evidence type="ECO:0000256" key="8">
    <source>
        <dbReference type="ARBA" id="ARBA00022692"/>
    </source>
</evidence>
<keyword evidence="12 17" id="KW-0520">NAD</keyword>
<dbReference type="PANTHER" id="PTHR43507:SF20">
    <property type="entry name" value="NADH-UBIQUINONE OXIDOREDUCTASE CHAIN 4"/>
    <property type="match status" value="1"/>
</dbReference>
<feature type="transmembrane region" description="Helical" evidence="17">
    <location>
        <begin position="31"/>
        <end position="51"/>
    </location>
</feature>
<evidence type="ECO:0000256" key="1">
    <source>
        <dbReference type="ARBA" id="ARBA00003257"/>
    </source>
</evidence>
<keyword evidence="8 17" id="KW-0812">Transmembrane</keyword>
<dbReference type="GO" id="GO:0008137">
    <property type="term" value="F:NADH dehydrogenase (ubiquinone) activity"/>
    <property type="evidence" value="ECO:0007669"/>
    <property type="project" value="UniProtKB-UniRule"/>
</dbReference>
<dbReference type="PANTHER" id="PTHR43507">
    <property type="entry name" value="NADH-UBIQUINONE OXIDOREDUCTASE CHAIN 4"/>
    <property type="match status" value="1"/>
</dbReference>
<feature type="transmembrane region" description="Helical" evidence="17">
    <location>
        <begin position="335"/>
        <end position="356"/>
    </location>
</feature>
<evidence type="ECO:0000256" key="17">
    <source>
        <dbReference type="RuleBase" id="RU003297"/>
    </source>
</evidence>
<accession>A0A7L7S8U1</accession>
<evidence type="ECO:0000256" key="2">
    <source>
        <dbReference type="ARBA" id="ARBA00004225"/>
    </source>
</evidence>
<comment type="function">
    <text evidence="1">Core subunit of the mitochondrial membrane respiratory chain NADH dehydrogenase (Complex I) that is believed to belong to the minimal assembly required for catalysis. Complex I functions in the transfer of electrons from NADH to the respiratory chain. The immediate electron acceptor for the enzyme is believed to be ubiquinone.</text>
</comment>
<dbReference type="GO" id="GO:0015990">
    <property type="term" value="P:electron transport coupled proton transport"/>
    <property type="evidence" value="ECO:0007669"/>
    <property type="project" value="TreeGrafter"/>
</dbReference>
<dbReference type="InterPro" id="IPR000260">
    <property type="entry name" value="NADH4_N"/>
</dbReference>
<dbReference type="InterPro" id="IPR001750">
    <property type="entry name" value="ND/Mrp_TM"/>
</dbReference>
<evidence type="ECO:0000256" key="7">
    <source>
        <dbReference type="ARBA" id="ARBA00022660"/>
    </source>
</evidence>
<dbReference type="EMBL" id="MT862374">
    <property type="protein sequence ID" value="QNV11540.1"/>
    <property type="molecule type" value="Genomic_DNA"/>
</dbReference>
<proteinExistence type="inferred from homology"/>
<feature type="transmembrane region" description="Helical" evidence="17">
    <location>
        <begin position="301"/>
        <end position="323"/>
    </location>
</feature>
<dbReference type="GO" id="GO:0003954">
    <property type="term" value="F:NADH dehydrogenase activity"/>
    <property type="evidence" value="ECO:0007669"/>
    <property type="project" value="TreeGrafter"/>
</dbReference>
<feature type="transmembrane region" description="Helical" evidence="17">
    <location>
        <begin position="216"/>
        <end position="235"/>
    </location>
</feature>
<evidence type="ECO:0000256" key="12">
    <source>
        <dbReference type="ARBA" id="ARBA00023027"/>
    </source>
</evidence>
<comment type="function">
    <text evidence="17">Core subunit of the mitochondrial membrane respiratory chain NADH dehydrogenase (Complex I) which catalyzes electron transfer from NADH through the respiratory chain, using ubiquinone as an electron acceptor. Essential for the catalytic activity and assembly of complex I.</text>
</comment>
<evidence type="ECO:0000256" key="14">
    <source>
        <dbReference type="ARBA" id="ARBA00023128"/>
    </source>
</evidence>
<feature type="transmembrane region" description="Helical" evidence="17">
    <location>
        <begin position="57"/>
        <end position="75"/>
    </location>
</feature>
<feature type="transmembrane region" description="Helical" evidence="17">
    <location>
        <begin position="182"/>
        <end position="204"/>
    </location>
</feature>
<feature type="transmembrane region" description="Helical" evidence="17">
    <location>
        <begin position="110"/>
        <end position="132"/>
    </location>
</feature>
<keyword evidence="13 17" id="KW-0830">Ubiquinone</keyword>
<evidence type="ECO:0000256" key="5">
    <source>
        <dbReference type="ARBA" id="ARBA00021006"/>
    </source>
</evidence>
<evidence type="ECO:0000256" key="16">
    <source>
        <dbReference type="ARBA" id="ARBA00049551"/>
    </source>
</evidence>
<keyword evidence="11 17" id="KW-1133">Transmembrane helix</keyword>
<feature type="domain" description="NADH:ubiquinone oxidoreductase chain 4 N-terminal" evidence="19">
    <location>
        <begin position="1"/>
        <end position="102"/>
    </location>
</feature>
<evidence type="ECO:0000256" key="13">
    <source>
        <dbReference type="ARBA" id="ARBA00023075"/>
    </source>
</evidence>
<dbReference type="AlphaFoldDB" id="A0A7L7S8U1"/>
<comment type="catalytic activity">
    <reaction evidence="16 17">
        <text>a ubiquinone + NADH + 5 H(+)(in) = a ubiquinol + NAD(+) + 4 H(+)(out)</text>
        <dbReference type="Rhea" id="RHEA:29091"/>
        <dbReference type="Rhea" id="RHEA-COMP:9565"/>
        <dbReference type="Rhea" id="RHEA-COMP:9566"/>
        <dbReference type="ChEBI" id="CHEBI:15378"/>
        <dbReference type="ChEBI" id="CHEBI:16389"/>
        <dbReference type="ChEBI" id="CHEBI:17976"/>
        <dbReference type="ChEBI" id="CHEBI:57540"/>
        <dbReference type="ChEBI" id="CHEBI:57945"/>
        <dbReference type="EC" id="7.1.1.2"/>
    </reaction>
</comment>
<geneLocation type="mitochondrion" evidence="20"/>
<dbReference type="GO" id="GO:0031966">
    <property type="term" value="C:mitochondrial membrane"/>
    <property type="evidence" value="ECO:0007669"/>
    <property type="project" value="UniProtKB-SubCell"/>
</dbReference>
<name>A0A7L7S8U1_9MUSC</name>
<feature type="domain" description="NADH:quinone oxidoreductase/Mrp antiporter transmembrane" evidence="18">
    <location>
        <begin position="107"/>
        <end position="390"/>
    </location>
</feature>
<dbReference type="GO" id="GO:0048039">
    <property type="term" value="F:ubiquinone binding"/>
    <property type="evidence" value="ECO:0007669"/>
    <property type="project" value="TreeGrafter"/>
</dbReference>
<organism evidence="20">
    <name type="scientific">Dolichopus simplex</name>
    <dbReference type="NCBI Taxonomy" id="310626"/>
    <lineage>
        <taxon>Eukaryota</taxon>
        <taxon>Metazoa</taxon>
        <taxon>Ecdysozoa</taxon>
        <taxon>Arthropoda</taxon>
        <taxon>Hexapoda</taxon>
        <taxon>Insecta</taxon>
        <taxon>Pterygota</taxon>
        <taxon>Neoptera</taxon>
        <taxon>Endopterygota</taxon>
        <taxon>Diptera</taxon>
        <taxon>Brachycera</taxon>
        <taxon>Muscomorpha</taxon>
        <taxon>Empidoidea</taxon>
        <taxon>Dolichopodidae</taxon>
        <taxon>Dolichopodinae</taxon>
        <taxon>Dolichopus</taxon>
    </lineage>
</organism>
<reference evidence="20" key="1">
    <citation type="submission" date="2020-08" db="EMBL/GenBank/DDBJ databases">
        <title>DNAmark Project.</title>
        <authorList>
            <person name="Leerhoei F."/>
        </authorList>
    </citation>
    <scope>NUCLEOTIDE SEQUENCE</scope>
    <source>
        <strain evidence="20">DM916</strain>
    </source>
</reference>
<evidence type="ECO:0000259" key="19">
    <source>
        <dbReference type="Pfam" id="PF01059"/>
    </source>
</evidence>
<feature type="transmembrane region" description="Helical" evidence="17">
    <location>
        <begin position="376"/>
        <end position="401"/>
    </location>
</feature>
<feature type="transmembrane region" description="Helical" evidence="17">
    <location>
        <begin position="6"/>
        <end position="24"/>
    </location>
</feature>
<keyword evidence="14 17" id="KW-0496">Mitochondrion</keyword>
<feature type="transmembrane region" description="Helical" evidence="17">
    <location>
        <begin position="272"/>
        <end position="295"/>
    </location>
</feature>
<keyword evidence="15 17" id="KW-0472">Membrane</keyword>
<evidence type="ECO:0000256" key="10">
    <source>
        <dbReference type="ARBA" id="ARBA00022982"/>
    </source>
</evidence>
<feature type="transmembrane region" description="Helical" evidence="17">
    <location>
        <begin position="139"/>
        <end position="162"/>
    </location>
</feature>
<dbReference type="InterPro" id="IPR003918">
    <property type="entry name" value="NADH_UbQ_OxRdtase"/>
</dbReference>
<dbReference type="GO" id="GO:0042773">
    <property type="term" value="P:ATP synthesis coupled electron transport"/>
    <property type="evidence" value="ECO:0007669"/>
    <property type="project" value="InterPro"/>
</dbReference>
<dbReference type="Pfam" id="PF01059">
    <property type="entry name" value="Oxidored_q5_N"/>
    <property type="match status" value="1"/>
</dbReference>
<comment type="subcellular location">
    <subcellularLocation>
        <location evidence="2 17">Mitochondrion membrane</location>
        <topology evidence="2 17">Multi-pass membrane protein</topology>
    </subcellularLocation>
</comment>
<protein>
    <recommendedName>
        <fullName evidence="5 17">NADH-ubiquinone oxidoreductase chain 4</fullName>
        <ecNumber evidence="4 17">7.1.1.2</ecNumber>
    </recommendedName>
</protein>
<evidence type="ECO:0000256" key="11">
    <source>
        <dbReference type="ARBA" id="ARBA00022989"/>
    </source>
</evidence>
<dbReference type="Pfam" id="PF00361">
    <property type="entry name" value="Proton_antipo_M"/>
    <property type="match status" value="1"/>
</dbReference>
<evidence type="ECO:0000313" key="20">
    <source>
        <dbReference type="EMBL" id="QNV11540.1"/>
    </source>
</evidence>
<evidence type="ECO:0000259" key="18">
    <source>
        <dbReference type="Pfam" id="PF00361"/>
    </source>
</evidence>
<feature type="transmembrane region" description="Helical" evidence="17">
    <location>
        <begin position="247"/>
        <end position="265"/>
    </location>
</feature>
<evidence type="ECO:0000256" key="6">
    <source>
        <dbReference type="ARBA" id="ARBA00022448"/>
    </source>
</evidence>
<keyword evidence="10 17" id="KW-0249">Electron transport</keyword>
<evidence type="ECO:0000256" key="4">
    <source>
        <dbReference type="ARBA" id="ARBA00012944"/>
    </source>
</evidence>
<comment type="similarity">
    <text evidence="3 17">Belongs to the complex I subunit 4 family.</text>
</comment>
<feature type="transmembrane region" description="Helical" evidence="17">
    <location>
        <begin position="87"/>
        <end position="104"/>
    </location>
</feature>
<gene>
    <name evidence="20" type="primary">ND4</name>
</gene>
<evidence type="ECO:0000256" key="15">
    <source>
        <dbReference type="ARBA" id="ARBA00023136"/>
    </source>
</evidence>
<keyword evidence="9" id="KW-1278">Translocase</keyword>
<dbReference type="PRINTS" id="PR01437">
    <property type="entry name" value="NUOXDRDTASE4"/>
</dbReference>
<sequence>MLKFLFFLGALMVISFMNNMFWMVQNMLFMLAFLFIIMNYFGNYFMGVSYFLGCDMISYGLVLLSIWICALMLLASESVEKYNNYKNLFLFNVLMLLLLLVLSFSTMNLFLFYLFFEGSLIPTMFLVLGWGYQPERLQAGVYLLFYTLLASLPMMVGIFYIYNDLNTMNFYMMMNNLYNYDLLYLVMIFAFLVKMPMFLVHLWLPKAHVEAPVSGSMILAGIMLKLGGYGLLRVFSFLQVSGLKFNYIWISISLVGGVLVSLVCLRQTDLKALIAYSSVAHMGIVLSGLMTMTYWGFCGSYTLMIAHGLCSSGLFCLANISYERLGSRSLLINKGLLNFMPSMALWWFLLSAGNMAAPPTLNLLGEISLLNSIVSWSWVSMIMLSLLSFFSAAYTLYLYAYSQHGKIYSGIYSVSGGLTREYLLLFLHWFPLNLLILKSDSCMLWL</sequence>
<evidence type="ECO:0000256" key="9">
    <source>
        <dbReference type="ARBA" id="ARBA00022967"/>
    </source>
</evidence>
<keyword evidence="7 17" id="KW-0679">Respiratory chain</keyword>
<keyword evidence="6 17" id="KW-0813">Transport</keyword>
<dbReference type="EC" id="7.1.1.2" evidence="4 17"/>